<dbReference type="GO" id="GO:0016020">
    <property type="term" value="C:membrane"/>
    <property type="evidence" value="ECO:0007669"/>
    <property type="project" value="InterPro"/>
</dbReference>
<dbReference type="Gene3D" id="3.40.50.300">
    <property type="entry name" value="P-loop containing nucleotide triphosphate hydrolases"/>
    <property type="match status" value="1"/>
</dbReference>
<dbReference type="Pfam" id="PF05049">
    <property type="entry name" value="IIGP"/>
    <property type="match status" value="1"/>
</dbReference>
<name>A0A9D4N968_DREPO</name>
<gene>
    <name evidence="6" type="ORF">DPMN_013048</name>
</gene>
<reference evidence="6" key="1">
    <citation type="journal article" date="2019" name="bioRxiv">
        <title>The Genome of the Zebra Mussel, Dreissena polymorpha: A Resource for Invasive Species Research.</title>
        <authorList>
            <person name="McCartney M.A."/>
            <person name="Auch B."/>
            <person name="Kono T."/>
            <person name="Mallez S."/>
            <person name="Zhang Y."/>
            <person name="Obille A."/>
            <person name="Becker A."/>
            <person name="Abrahante J.E."/>
            <person name="Garbe J."/>
            <person name="Badalamenti J.P."/>
            <person name="Herman A."/>
            <person name="Mangelson H."/>
            <person name="Liachko I."/>
            <person name="Sullivan S."/>
            <person name="Sone E.D."/>
            <person name="Koren S."/>
            <person name="Silverstein K.A.T."/>
            <person name="Beckman K.B."/>
            <person name="Gohl D.M."/>
        </authorList>
    </citation>
    <scope>NUCLEOTIDE SEQUENCE</scope>
    <source>
        <strain evidence="6">Duluth1</strain>
        <tissue evidence="6">Whole animal</tissue>
    </source>
</reference>
<keyword evidence="2" id="KW-0547">Nucleotide-binding</keyword>
<dbReference type="GO" id="GO:0016787">
    <property type="term" value="F:hydrolase activity"/>
    <property type="evidence" value="ECO:0007669"/>
    <property type="project" value="UniProtKB-KW"/>
</dbReference>
<organism evidence="6 7">
    <name type="scientific">Dreissena polymorpha</name>
    <name type="common">Zebra mussel</name>
    <name type="synonym">Mytilus polymorpha</name>
    <dbReference type="NCBI Taxonomy" id="45954"/>
    <lineage>
        <taxon>Eukaryota</taxon>
        <taxon>Metazoa</taxon>
        <taxon>Spiralia</taxon>
        <taxon>Lophotrochozoa</taxon>
        <taxon>Mollusca</taxon>
        <taxon>Bivalvia</taxon>
        <taxon>Autobranchia</taxon>
        <taxon>Heteroconchia</taxon>
        <taxon>Euheterodonta</taxon>
        <taxon>Imparidentia</taxon>
        <taxon>Neoheterodontei</taxon>
        <taxon>Myida</taxon>
        <taxon>Dreissenoidea</taxon>
        <taxon>Dreissenidae</taxon>
        <taxon>Dreissena</taxon>
    </lineage>
</organism>
<evidence type="ECO:0000256" key="3">
    <source>
        <dbReference type="ARBA" id="ARBA00022801"/>
    </source>
</evidence>
<evidence type="ECO:0000313" key="6">
    <source>
        <dbReference type="EMBL" id="KAH3889002.1"/>
    </source>
</evidence>
<dbReference type="SUPFAM" id="SSF52540">
    <property type="entry name" value="P-loop containing nucleoside triphosphate hydrolases"/>
    <property type="match status" value="1"/>
</dbReference>
<evidence type="ECO:0000313" key="7">
    <source>
        <dbReference type="Proteomes" id="UP000828390"/>
    </source>
</evidence>
<dbReference type="InterPro" id="IPR051515">
    <property type="entry name" value="IRG"/>
</dbReference>
<sequence length="87" mass="9740">MQKLDENNNQWKSVEINIAITGESGTGKSTLINALRNMKADDVGAAKIGCTETTKEPTPYPYKDNQNVKLWDLPGVRTPNFPKEKYI</sequence>
<reference evidence="6" key="2">
    <citation type="submission" date="2020-11" db="EMBL/GenBank/DDBJ databases">
        <authorList>
            <person name="McCartney M.A."/>
            <person name="Auch B."/>
            <person name="Kono T."/>
            <person name="Mallez S."/>
            <person name="Becker A."/>
            <person name="Gohl D.M."/>
            <person name="Silverstein K.A.T."/>
            <person name="Koren S."/>
            <person name="Bechman K.B."/>
            <person name="Herman A."/>
            <person name="Abrahante J.E."/>
            <person name="Garbe J."/>
        </authorList>
    </citation>
    <scope>NUCLEOTIDE SEQUENCE</scope>
    <source>
        <strain evidence="6">Duluth1</strain>
        <tissue evidence="6">Whole animal</tissue>
    </source>
</reference>
<dbReference type="Proteomes" id="UP000828390">
    <property type="component" value="Unassembled WGS sequence"/>
</dbReference>
<feature type="domain" description="IRG-type G" evidence="5">
    <location>
        <begin position="14"/>
        <end position="87"/>
    </location>
</feature>
<proteinExistence type="inferred from homology"/>
<dbReference type="GO" id="GO:0005525">
    <property type="term" value="F:GTP binding"/>
    <property type="evidence" value="ECO:0007669"/>
    <property type="project" value="UniProtKB-KW"/>
</dbReference>
<dbReference type="InterPro" id="IPR027417">
    <property type="entry name" value="P-loop_NTPase"/>
</dbReference>
<keyword evidence="3" id="KW-0378">Hydrolase</keyword>
<dbReference type="PROSITE" id="PS51716">
    <property type="entry name" value="G_IRG"/>
    <property type="match status" value="1"/>
</dbReference>
<protein>
    <recommendedName>
        <fullName evidence="5">IRG-type G domain-containing protein</fullName>
    </recommendedName>
</protein>
<dbReference type="PANTHER" id="PTHR32341">
    <property type="entry name" value="INTERFERON-INDUCIBLE GTPASE"/>
    <property type="match status" value="1"/>
</dbReference>
<comment type="caution">
    <text evidence="6">The sequence shown here is derived from an EMBL/GenBank/DDBJ whole genome shotgun (WGS) entry which is preliminary data.</text>
</comment>
<keyword evidence="7" id="KW-1185">Reference proteome</keyword>
<evidence type="ECO:0000256" key="2">
    <source>
        <dbReference type="ARBA" id="ARBA00022741"/>
    </source>
</evidence>
<dbReference type="EMBL" id="JAIWYP010000001">
    <property type="protein sequence ID" value="KAH3889002.1"/>
    <property type="molecule type" value="Genomic_DNA"/>
</dbReference>
<evidence type="ECO:0000259" key="5">
    <source>
        <dbReference type="PROSITE" id="PS51716"/>
    </source>
</evidence>
<accession>A0A9D4N968</accession>
<evidence type="ECO:0000256" key="1">
    <source>
        <dbReference type="ARBA" id="ARBA00005429"/>
    </source>
</evidence>
<evidence type="ECO:0000256" key="4">
    <source>
        <dbReference type="ARBA" id="ARBA00023134"/>
    </source>
</evidence>
<dbReference type="InterPro" id="IPR030385">
    <property type="entry name" value="G_IRG_dom"/>
</dbReference>
<comment type="similarity">
    <text evidence="1">Belongs to the TRAFAC class dynamin-like GTPase superfamily. IRG family.</text>
</comment>
<keyword evidence="4" id="KW-0342">GTP-binding</keyword>
<dbReference type="PANTHER" id="PTHR32341:SF10">
    <property type="entry name" value="INTERFERON-INDUCIBLE GTPASE 5"/>
    <property type="match status" value="1"/>
</dbReference>
<dbReference type="AlphaFoldDB" id="A0A9D4N968"/>
<dbReference type="InterPro" id="IPR007743">
    <property type="entry name" value="Immunity-related_GTPase-like"/>
</dbReference>